<dbReference type="SUPFAM" id="SSF160631">
    <property type="entry name" value="SMI1/KNR4-like"/>
    <property type="match status" value="1"/>
</dbReference>
<name>D6TFG2_KTERA</name>
<organism evidence="2 3">
    <name type="scientific">Ktedonobacter racemifer DSM 44963</name>
    <dbReference type="NCBI Taxonomy" id="485913"/>
    <lineage>
        <taxon>Bacteria</taxon>
        <taxon>Bacillati</taxon>
        <taxon>Chloroflexota</taxon>
        <taxon>Ktedonobacteria</taxon>
        <taxon>Ktedonobacterales</taxon>
        <taxon>Ktedonobacteraceae</taxon>
        <taxon>Ktedonobacter</taxon>
    </lineage>
</organism>
<dbReference type="RefSeq" id="WP_007904749.1">
    <property type="nucleotide sequence ID" value="NZ_ADVG01000001.1"/>
</dbReference>
<protein>
    <recommendedName>
        <fullName evidence="1">Knr4/Smi1-like domain-containing protein</fullName>
    </recommendedName>
</protein>
<comment type="caution">
    <text evidence="2">The sequence shown here is derived from an EMBL/GenBank/DDBJ whole genome shotgun (WGS) entry which is preliminary data.</text>
</comment>
<proteinExistence type="predicted"/>
<evidence type="ECO:0000313" key="2">
    <source>
        <dbReference type="EMBL" id="EFH88642.1"/>
    </source>
</evidence>
<keyword evidence="3" id="KW-1185">Reference proteome</keyword>
<dbReference type="Pfam" id="PF09346">
    <property type="entry name" value="SMI1_KNR4"/>
    <property type="match status" value="1"/>
</dbReference>
<evidence type="ECO:0000313" key="3">
    <source>
        <dbReference type="Proteomes" id="UP000004508"/>
    </source>
</evidence>
<dbReference type="AlphaFoldDB" id="D6TFG2"/>
<dbReference type="EMBL" id="ADVG01000001">
    <property type="protein sequence ID" value="EFH88642.1"/>
    <property type="molecule type" value="Genomic_DNA"/>
</dbReference>
<evidence type="ECO:0000259" key="1">
    <source>
        <dbReference type="SMART" id="SM00860"/>
    </source>
</evidence>
<accession>D6TFG2</accession>
<dbReference type="InterPro" id="IPR018958">
    <property type="entry name" value="Knr4/Smi1-like_dom"/>
</dbReference>
<dbReference type="InterPro" id="IPR037883">
    <property type="entry name" value="Knr4/Smi1-like_sf"/>
</dbReference>
<sequence length="202" mass="22626">MSTSITTRQLIEQVRLKAQVTGYGPTGLRPRNTTLAGFWCPPAMPEQIQATEERLGFPLPFFLTDLYQAIANGGFGPGAGLRGVVGGYGTRYTAMPNGGMFYNEESMVKNHLDLASLVDLEAYSPDQRQQRASGSKGLLLPAEVWPRQIIPLCDWGDCVEVCCDQHGFLCYWYASERPGYYELEKTMKPFNSWLQEWAVKKV</sequence>
<dbReference type="Proteomes" id="UP000004508">
    <property type="component" value="Unassembled WGS sequence"/>
</dbReference>
<dbReference type="SMART" id="SM00860">
    <property type="entry name" value="SMI1_KNR4"/>
    <property type="match status" value="1"/>
</dbReference>
<dbReference type="InParanoid" id="D6TFG2"/>
<feature type="domain" description="Knr4/Smi1-like" evidence="1">
    <location>
        <begin position="42"/>
        <end position="196"/>
    </location>
</feature>
<gene>
    <name evidence="2" type="ORF">Krac_10125</name>
</gene>
<reference evidence="2 3" key="1">
    <citation type="journal article" date="2011" name="Stand. Genomic Sci.">
        <title>Non-contiguous finished genome sequence and contextual data of the filamentous soil bacterium Ktedonobacter racemifer type strain (SOSP1-21).</title>
        <authorList>
            <person name="Chang Y.J."/>
            <person name="Land M."/>
            <person name="Hauser L."/>
            <person name="Chertkov O."/>
            <person name="Del Rio T.G."/>
            <person name="Nolan M."/>
            <person name="Copeland A."/>
            <person name="Tice H."/>
            <person name="Cheng J.F."/>
            <person name="Lucas S."/>
            <person name="Han C."/>
            <person name="Goodwin L."/>
            <person name="Pitluck S."/>
            <person name="Ivanova N."/>
            <person name="Ovchinikova G."/>
            <person name="Pati A."/>
            <person name="Chen A."/>
            <person name="Palaniappan K."/>
            <person name="Mavromatis K."/>
            <person name="Liolios K."/>
            <person name="Brettin T."/>
            <person name="Fiebig A."/>
            <person name="Rohde M."/>
            <person name="Abt B."/>
            <person name="Goker M."/>
            <person name="Detter J.C."/>
            <person name="Woyke T."/>
            <person name="Bristow J."/>
            <person name="Eisen J.A."/>
            <person name="Markowitz V."/>
            <person name="Hugenholtz P."/>
            <person name="Kyrpides N.C."/>
            <person name="Klenk H.P."/>
            <person name="Lapidus A."/>
        </authorList>
    </citation>
    <scope>NUCLEOTIDE SEQUENCE [LARGE SCALE GENOMIC DNA]</scope>
    <source>
        <strain evidence="3">DSM 44963</strain>
    </source>
</reference>